<keyword evidence="3" id="KW-1185">Reference proteome</keyword>
<keyword evidence="1" id="KW-0732">Signal</keyword>
<sequence>MKAAIILALIGTVLAAPQIKLTAKPVDKYSHIFAEVRPEVQRPQHHNYVVEIETEKKPTQNVEFEIGQQHQSSAQGHLVNLEAKPVEQKHQQHLEVEIQQQHPNSSPNHQVEYEIKPVVQKVPQHLEVEIKQQQEHSVEAKPEEQKHIQHIELEVSQEDKLLFSNPQNQHFNLNLRQ</sequence>
<gene>
    <name evidence="4" type="primary">LOC108050166</name>
    <name evidence="2" type="synonym">108050166</name>
</gene>
<reference evidence="3" key="1">
    <citation type="journal article" date="2021" name="Elife">
        <title>Highly contiguous assemblies of 101 drosophilid genomes.</title>
        <authorList>
            <person name="Kim B.Y."/>
            <person name="Wang J.R."/>
            <person name="Miller D.E."/>
            <person name="Barmina O."/>
            <person name="Delaney E."/>
            <person name="Thompson A."/>
            <person name="Comeault A.A."/>
            <person name="Peede D."/>
            <person name="D'Agostino E.R."/>
            <person name="Pelaez J."/>
            <person name="Aguilar J.M."/>
            <person name="Haji D."/>
            <person name="Matsunaga T."/>
            <person name="Armstrong E.E."/>
            <person name="Zych M."/>
            <person name="Ogawa Y."/>
            <person name="Stamenkovic-Radak M."/>
            <person name="Jelic M."/>
            <person name="Veselinovic M.S."/>
            <person name="Tanaskovic M."/>
            <person name="Eric P."/>
            <person name="Gao J.J."/>
            <person name="Katoh T.K."/>
            <person name="Toda M.J."/>
            <person name="Watabe H."/>
            <person name="Watada M."/>
            <person name="Davis J.S."/>
            <person name="Moyle L.C."/>
            <person name="Manoli G."/>
            <person name="Bertolini E."/>
            <person name="Kostal V."/>
            <person name="Hawley R.S."/>
            <person name="Takahashi A."/>
            <person name="Jones C.D."/>
            <person name="Price D.K."/>
            <person name="Whiteman N."/>
            <person name="Kopp A."/>
            <person name="Matute D.R."/>
            <person name="Petrov D.A."/>
        </authorList>
    </citation>
    <scope>NUCLEOTIDE SEQUENCE [LARGE SCALE GENOMIC DNA]</scope>
</reference>
<dbReference type="RefSeq" id="XP_016987182.1">
    <property type="nucleotide sequence ID" value="XM_017131693.1"/>
</dbReference>
<dbReference type="Proteomes" id="UP001652680">
    <property type="component" value="Unassembled WGS sequence"/>
</dbReference>
<reference evidence="2" key="3">
    <citation type="submission" date="2025-05" db="UniProtKB">
        <authorList>
            <consortium name="EnsemblMetazoa"/>
        </authorList>
    </citation>
    <scope>IDENTIFICATION</scope>
</reference>
<dbReference type="AlphaFoldDB" id="A0A6P4FAC9"/>
<evidence type="ECO:0000313" key="3">
    <source>
        <dbReference type="Proteomes" id="UP001652680"/>
    </source>
</evidence>
<evidence type="ECO:0000313" key="2">
    <source>
        <dbReference type="EnsemblMetazoa" id="XP_016987182.1"/>
    </source>
</evidence>
<dbReference type="GeneID" id="108050166"/>
<feature type="chain" id="PRO_5028339830" evidence="1">
    <location>
        <begin position="16"/>
        <end position="177"/>
    </location>
</feature>
<evidence type="ECO:0000313" key="4">
    <source>
        <dbReference type="RefSeq" id="XP_016987182.1"/>
    </source>
</evidence>
<name>A0A6P4FAC9_DRORH</name>
<dbReference type="EnsemblMetazoa" id="XM_017131693.1">
    <property type="protein sequence ID" value="XP_016987182.1"/>
    <property type="gene ID" value="LOC108050166"/>
</dbReference>
<reference evidence="4" key="2">
    <citation type="submission" date="2025-04" db="UniProtKB">
        <authorList>
            <consortium name="RefSeq"/>
        </authorList>
    </citation>
    <scope>IDENTIFICATION</scope>
</reference>
<dbReference type="OrthoDB" id="7871440at2759"/>
<proteinExistence type="predicted"/>
<feature type="signal peptide" evidence="1">
    <location>
        <begin position="1"/>
        <end position="15"/>
    </location>
</feature>
<protein>
    <submittedName>
        <fullName evidence="4">G-box-binding factor isoform X2</fullName>
    </submittedName>
</protein>
<evidence type="ECO:0000256" key="1">
    <source>
        <dbReference type="SAM" id="SignalP"/>
    </source>
</evidence>
<accession>A0A6P4FAC9</accession>
<organism evidence="4">
    <name type="scientific">Drosophila rhopaloa</name>
    <name type="common">Fruit fly</name>
    <dbReference type="NCBI Taxonomy" id="1041015"/>
    <lineage>
        <taxon>Eukaryota</taxon>
        <taxon>Metazoa</taxon>
        <taxon>Ecdysozoa</taxon>
        <taxon>Arthropoda</taxon>
        <taxon>Hexapoda</taxon>
        <taxon>Insecta</taxon>
        <taxon>Pterygota</taxon>
        <taxon>Neoptera</taxon>
        <taxon>Endopterygota</taxon>
        <taxon>Diptera</taxon>
        <taxon>Brachycera</taxon>
        <taxon>Muscomorpha</taxon>
        <taxon>Ephydroidea</taxon>
        <taxon>Drosophilidae</taxon>
        <taxon>Drosophila</taxon>
        <taxon>Sophophora</taxon>
    </lineage>
</organism>